<dbReference type="SUPFAM" id="SSF48371">
    <property type="entry name" value="ARM repeat"/>
    <property type="match status" value="1"/>
</dbReference>
<proteinExistence type="predicted"/>
<dbReference type="AlphaFoldDB" id="A0A368KJ82"/>
<dbReference type="InterPro" id="IPR016024">
    <property type="entry name" value="ARM-type_fold"/>
</dbReference>
<accession>A0A368KJ82</accession>
<dbReference type="Proteomes" id="UP000253562">
    <property type="component" value="Unassembled WGS sequence"/>
</dbReference>
<protein>
    <recommendedName>
        <fullName evidence="3">HEAT repeat domain-containing protein</fullName>
    </recommendedName>
</protein>
<dbReference type="RefSeq" id="WP_114373451.1">
    <property type="nucleotide sequence ID" value="NZ_QPEX01000046.1"/>
</dbReference>
<dbReference type="Gene3D" id="1.25.10.10">
    <property type="entry name" value="Leucine-rich Repeat Variant"/>
    <property type="match status" value="2"/>
</dbReference>
<organism evidence="1 2">
    <name type="scientific">Bremerella cremea</name>
    <dbReference type="NCBI Taxonomy" id="1031537"/>
    <lineage>
        <taxon>Bacteria</taxon>
        <taxon>Pseudomonadati</taxon>
        <taxon>Planctomycetota</taxon>
        <taxon>Planctomycetia</taxon>
        <taxon>Pirellulales</taxon>
        <taxon>Pirellulaceae</taxon>
        <taxon>Bremerella</taxon>
    </lineage>
</organism>
<gene>
    <name evidence="1" type="ORF">DTL42_24910</name>
</gene>
<evidence type="ECO:0000313" key="2">
    <source>
        <dbReference type="Proteomes" id="UP000253562"/>
    </source>
</evidence>
<reference evidence="1 2" key="1">
    <citation type="submission" date="2018-07" db="EMBL/GenBank/DDBJ databases">
        <title>Comparative genomes isolates from brazilian mangrove.</title>
        <authorList>
            <person name="De Araujo J.E."/>
            <person name="Taketani R.G."/>
            <person name="Silva M.C.P."/>
            <person name="Lourenco M.V."/>
            <person name="Oliveira V.M."/>
            <person name="Andreote F.D."/>
        </authorList>
    </citation>
    <scope>NUCLEOTIDE SEQUENCE [LARGE SCALE GENOMIC DNA]</scope>
    <source>
        <strain evidence="1 2">HEX PRIS-MGV</strain>
    </source>
</reference>
<dbReference type="EMBL" id="QPEX01000046">
    <property type="protein sequence ID" value="RCS40614.1"/>
    <property type="molecule type" value="Genomic_DNA"/>
</dbReference>
<dbReference type="OrthoDB" id="253582at2"/>
<name>A0A368KJ82_9BACT</name>
<evidence type="ECO:0008006" key="3">
    <source>
        <dbReference type="Google" id="ProtNLM"/>
    </source>
</evidence>
<comment type="caution">
    <text evidence="1">The sequence shown here is derived from an EMBL/GenBank/DDBJ whole genome shotgun (WGS) entry which is preliminary data.</text>
</comment>
<evidence type="ECO:0000313" key="1">
    <source>
        <dbReference type="EMBL" id="RCS40614.1"/>
    </source>
</evidence>
<dbReference type="InterPro" id="IPR011989">
    <property type="entry name" value="ARM-like"/>
</dbReference>
<sequence>MERLIKIASLFAMLLVLAVAGVMPAQQPMEEAPAEPAPPVDSPAIAAIKESNPATPTELVRAILLTHDLDRDDLAKAYLQKLIDGNPKQDQVVAAYRELGAGSMMRLQTEDSLQPIGGEAATLLFKKLDDYLKDPARLKTLVNQLGDADPVVRKRAIEQLLKAGPDAANPLFAVLADPAQQALHPAAKKMLIRLDQNVYGPLQAALASDNQFLVAQLADVVKQIRLKAAAQFVVGRMIYTDDDNLRAEIGAYCDVIGGWQPDASQVKDYLSRRVKAYLGSDPMFPVDDDGNVALWVWDYDAKQAVLKTMPLADAEVITAGRLLDDLHRLDPEDSDIQINRALAAMQRAGVMEESQAEPQVLIEEYGLPVIQEALVRALKHRKFSQAAIIACETLGSAQDASVLVASDGGLSALAQALQSPVYRVRRAAAKAILQIDPQRPYAGSSELMDMLAFLTTAQGKRVAVIGELDEQRGQDMAAVLSRLGYEAVATSGGAELFQAAYNSADVEVIFVSKPLARLPVMETVQVLRKDRRTGDLPIAVVAPIDQLEFFELSTMKDPLTLATIRPHDEKGFSFQLQQLYGSQGRLIVSAMERSEDAEFALAAINRMLEKPERYPFYDFTKVEEIAIRRLADDNVTSAIAQLLGNLATPAAQMALVEYASDPFHPLAFREQCVAAFKSAVARRGILLTKDQIVTQYDRYNDSEELDSGTQIVLGKVLDILEAPTQDVRFDQPAKIGL</sequence>